<proteinExistence type="predicted"/>
<dbReference type="STRING" id="909613.UO65_1405"/>
<dbReference type="InterPro" id="IPR036457">
    <property type="entry name" value="PPM-type-like_dom_sf"/>
</dbReference>
<evidence type="ECO:0000259" key="2">
    <source>
        <dbReference type="SMART" id="SM00331"/>
    </source>
</evidence>
<dbReference type="GO" id="GO:0016791">
    <property type="term" value="F:phosphatase activity"/>
    <property type="evidence" value="ECO:0007669"/>
    <property type="project" value="TreeGrafter"/>
</dbReference>
<gene>
    <name evidence="3" type="ORF">UO65_1405</name>
</gene>
<dbReference type="EMBL" id="AYXG01000051">
    <property type="protein sequence ID" value="EWC63191.1"/>
    <property type="molecule type" value="Genomic_DNA"/>
</dbReference>
<sequence>MNAFPEHGPDEQWRHVSAAFEQTSLPLEQLWLRYFSIGGTMGLMEVEAYLHGLMPMPVPQRDMLAHAINERLNEIDVPQSAPYSLDPVPDTPVADPLTALVRLLEGAHRTPPEAIPAVAASAAEALGLGLTIYLVDREQHALHPFVGALERRRVPLPLDTGAAGTAFRQVRSTYARNAVHSPLWMPLLDGADRLGVLKVTARDGADLEDPELRTQCRWLSVLIGHVVAAAERYGDGVRRARQPTAPGSLLVRELLPPLTAGTDELVLTGMVETCGDLACDAFDHSVSNATASLAIFDAGVGDGRGGLLVATAVAAYRGARRAGLDLPGQAHAITGALTATFPTGAAVSGVLAEVDLGSGALRYLNAGHSDPLIMRSDGAADDLPRGQGPAFGLGPAPTPATGLLNPGDCLLLHTDGVTDGRDATGSQFGRTRMSQCLRDGVLTRDPAPETARRIVHAALAHQGGVPEDDAAVVLAHRTGTPTRRTG</sequence>
<keyword evidence="1" id="KW-0378">Hydrolase</keyword>
<evidence type="ECO:0000313" key="4">
    <source>
        <dbReference type="Proteomes" id="UP000019277"/>
    </source>
</evidence>
<dbReference type="eggNOG" id="COG2208">
    <property type="taxonomic scope" value="Bacteria"/>
</dbReference>
<organism evidence="3 4">
    <name type="scientific">Actinokineospora spheciospongiae</name>
    <dbReference type="NCBI Taxonomy" id="909613"/>
    <lineage>
        <taxon>Bacteria</taxon>
        <taxon>Bacillati</taxon>
        <taxon>Actinomycetota</taxon>
        <taxon>Actinomycetes</taxon>
        <taxon>Pseudonocardiales</taxon>
        <taxon>Pseudonocardiaceae</taxon>
        <taxon>Actinokineospora</taxon>
    </lineage>
</organism>
<keyword evidence="4" id="KW-1185">Reference proteome</keyword>
<evidence type="ECO:0000256" key="1">
    <source>
        <dbReference type="ARBA" id="ARBA00022801"/>
    </source>
</evidence>
<dbReference type="SMART" id="SM00331">
    <property type="entry name" value="PP2C_SIG"/>
    <property type="match status" value="1"/>
</dbReference>
<dbReference type="PANTHER" id="PTHR43156:SF2">
    <property type="entry name" value="STAGE II SPORULATION PROTEIN E"/>
    <property type="match status" value="1"/>
</dbReference>
<reference evidence="3 4" key="1">
    <citation type="journal article" date="2014" name="Genome Announc.">
        <title>Draft Genome Sequence of the Antitrypanosomally Active Sponge-Associated Bacterium Actinokineospora sp. Strain EG49.</title>
        <authorList>
            <person name="Harjes J."/>
            <person name="Ryu T."/>
            <person name="Abdelmohsen U.R."/>
            <person name="Moitinho-Silva L."/>
            <person name="Horn H."/>
            <person name="Ravasi T."/>
            <person name="Hentschel U."/>
        </authorList>
    </citation>
    <scope>NUCLEOTIDE SEQUENCE [LARGE SCALE GENOMIC DNA]</scope>
    <source>
        <strain evidence="3 4">EG49</strain>
    </source>
</reference>
<dbReference type="OrthoDB" id="4935951at2"/>
<dbReference type="SUPFAM" id="SSF55781">
    <property type="entry name" value="GAF domain-like"/>
    <property type="match status" value="1"/>
</dbReference>
<comment type="caution">
    <text evidence="3">The sequence shown here is derived from an EMBL/GenBank/DDBJ whole genome shotgun (WGS) entry which is preliminary data.</text>
</comment>
<dbReference type="Pfam" id="PF07228">
    <property type="entry name" value="SpoIIE"/>
    <property type="match status" value="1"/>
</dbReference>
<dbReference type="AlphaFoldDB" id="W7J2L8"/>
<dbReference type="InterPro" id="IPR001932">
    <property type="entry name" value="PPM-type_phosphatase-like_dom"/>
</dbReference>
<protein>
    <submittedName>
        <fullName evidence="3">Serine phosphatase RsbU, regulator of sigma subunit</fullName>
    </submittedName>
</protein>
<feature type="domain" description="PPM-type phosphatase" evidence="2">
    <location>
        <begin position="282"/>
        <end position="477"/>
    </location>
</feature>
<dbReference type="InterPro" id="IPR052016">
    <property type="entry name" value="Bact_Sigma-Reg"/>
</dbReference>
<dbReference type="RefSeq" id="WP_035279863.1">
    <property type="nucleotide sequence ID" value="NZ_AYXG01000051.1"/>
</dbReference>
<name>W7J2L8_9PSEU</name>
<dbReference type="Gene3D" id="3.60.40.10">
    <property type="entry name" value="PPM-type phosphatase domain"/>
    <property type="match status" value="1"/>
</dbReference>
<accession>W7J2L8</accession>
<dbReference type="SUPFAM" id="SSF81606">
    <property type="entry name" value="PP2C-like"/>
    <property type="match status" value="1"/>
</dbReference>
<evidence type="ECO:0000313" key="3">
    <source>
        <dbReference type="EMBL" id="EWC63191.1"/>
    </source>
</evidence>
<dbReference type="Proteomes" id="UP000019277">
    <property type="component" value="Unassembled WGS sequence"/>
</dbReference>
<dbReference type="PANTHER" id="PTHR43156">
    <property type="entry name" value="STAGE II SPORULATION PROTEIN E-RELATED"/>
    <property type="match status" value="1"/>
</dbReference>